<proteinExistence type="predicted"/>
<protein>
    <submittedName>
        <fullName evidence="1">Uncharacterized protein</fullName>
    </submittedName>
</protein>
<evidence type="ECO:0000313" key="2">
    <source>
        <dbReference type="Proteomes" id="UP001148737"/>
    </source>
</evidence>
<keyword evidence="2" id="KW-1185">Reference proteome</keyword>
<accession>A0ACC1R439</accession>
<name>A0ACC1R439_9HYPO</name>
<evidence type="ECO:0000313" key="1">
    <source>
        <dbReference type="EMBL" id="KAJ3498206.1"/>
    </source>
</evidence>
<organism evidence="1 2">
    <name type="scientific">Lecanicillium saksenae</name>
    <dbReference type="NCBI Taxonomy" id="468837"/>
    <lineage>
        <taxon>Eukaryota</taxon>
        <taxon>Fungi</taxon>
        <taxon>Dikarya</taxon>
        <taxon>Ascomycota</taxon>
        <taxon>Pezizomycotina</taxon>
        <taxon>Sordariomycetes</taxon>
        <taxon>Hypocreomycetidae</taxon>
        <taxon>Hypocreales</taxon>
        <taxon>Cordycipitaceae</taxon>
        <taxon>Lecanicillium</taxon>
    </lineage>
</organism>
<dbReference type="EMBL" id="JANAKD010000064">
    <property type="protein sequence ID" value="KAJ3498206.1"/>
    <property type="molecule type" value="Genomic_DNA"/>
</dbReference>
<comment type="caution">
    <text evidence="1">The sequence shown here is derived from an EMBL/GenBank/DDBJ whole genome shotgun (WGS) entry which is preliminary data.</text>
</comment>
<gene>
    <name evidence="1" type="ORF">NLG97_g1307</name>
</gene>
<dbReference type="Proteomes" id="UP001148737">
    <property type="component" value="Unassembled WGS sequence"/>
</dbReference>
<reference evidence="1" key="1">
    <citation type="submission" date="2022-07" db="EMBL/GenBank/DDBJ databases">
        <title>Genome Sequence of Lecanicillium saksenae.</title>
        <authorList>
            <person name="Buettner E."/>
        </authorList>
    </citation>
    <scope>NUCLEOTIDE SEQUENCE</scope>
    <source>
        <strain evidence="1">VT-O1</strain>
    </source>
</reference>
<sequence>MESNRDIVIRALRAASAAANSLLDVRKYQSPDRAFLQLATQLIAEAEIIIAHCQWQDVRKKIEGLQKDVEEVRSNYPSDIGAIIFELSLNEEDIVENPPPTVAMLLDLYTRIVRILRNGKETFRNVLGLMGKRMAAEELLALRRELYGISKDESVLGTREPRSGCVREQKQATMNATQQIAARIAEIESAQNQPESLIQLMFY</sequence>